<dbReference type="SUPFAM" id="SSF57302">
    <property type="entry name" value="Snake toxin-like"/>
    <property type="match status" value="1"/>
</dbReference>
<reference evidence="2" key="2">
    <citation type="journal article" date="2008" name="Genome Biol.">
        <title>Improved genome assembly and evidence-based global gene model set for the chordate Ciona intestinalis: new insight into intron and operon populations.</title>
        <authorList>
            <person name="Satou Y."/>
            <person name="Mineta K."/>
            <person name="Ogasawara M."/>
            <person name="Sasakura Y."/>
            <person name="Shoguchi E."/>
            <person name="Ueno K."/>
            <person name="Yamada L."/>
            <person name="Matsumoto J."/>
            <person name="Wasserscheid J."/>
            <person name="Dewar K."/>
            <person name="Wiley G.B."/>
            <person name="Macmil S.L."/>
            <person name="Roe B.A."/>
            <person name="Zeller R.W."/>
            <person name="Hastings K.E."/>
            <person name="Lemaire P."/>
            <person name="Lindquist E."/>
            <person name="Endo T."/>
            <person name="Hotta K."/>
            <person name="Inaba K."/>
        </authorList>
    </citation>
    <scope>NUCLEOTIDE SEQUENCE [LARGE SCALE GENOMIC DNA]</scope>
    <source>
        <strain evidence="2">wild type</strain>
    </source>
</reference>
<keyword evidence="1" id="KW-0732">Signal</keyword>
<organism evidence="2 3">
    <name type="scientific">Ciona intestinalis</name>
    <name type="common">Transparent sea squirt</name>
    <name type="synonym">Ascidia intestinalis</name>
    <dbReference type="NCBI Taxonomy" id="7719"/>
    <lineage>
        <taxon>Eukaryota</taxon>
        <taxon>Metazoa</taxon>
        <taxon>Chordata</taxon>
        <taxon>Tunicata</taxon>
        <taxon>Ascidiacea</taxon>
        <taxon>Phlebobranchia</taxon>
        <taxon>Cionidae</taxon>
        <taxon>Ciona</taxon>
    </lineage>
</organism>
<dbReference type="EMBL" id="EAAA01000601">
    <property type="status" value="NOT_ANNOTATED_CDS"/>
    <property type="molecule type" value="Genomic_DNA"/>
</dbReference>
<dbReference type="InterPro" id="IPR045860">
    <property type="entry name" value="Snake_toxin-like_sf"/>
</dbReference>
<dbReference type="RefSeq" id="XP_002126533.1">
    <property type="nucleotide sequence ID" value="XM_002126497.3"/>
</dbReference>
<reference evidence="3" key="1">
    <citation type="journal article" date="2002" name="Science">
        <title>The draft genome of Ciona intestinalis: insights into chordate and vertebrate origins.</title>
        <authorList>
            <person name="Dehal P."/>
            <person name="Satou Y."/>
            <person name="Campbell R.K."/>
            <person name="Chapman J."/>
            <person name="Degnan B."/>
            <person name="De Tomaso A."/>
            <person name="Davidson B."/>
            <person name="Di Gregorio A."/>
            <person name="Gelpke M."/>
            <person name="Goodstein D.M."/>
            <person name="Harafuji N."/>
            <person name="Hastings K.E."/>
            <person name="Ho I."/>
            <person name="Hotta K."/>
            <person name="Huang W."/>
            <person name="Kawashima T."/>
            <person name="Lemaire P."/>
            <person name="Martinez D."/>
            <person name="Meinertzhagen I.A."/>
            <person name="Necula S."/>
            <person name="Nonaka M."/>
            <person name="Putnam N."/>
            <person name="Rash S."/>
            <person name="Saiga H."/>
            <person name="Satake M."/>
            <person name="Terry A."/>
            <person name="Yamada L."/>
            <person name="Wang H.G."/>
            <person name="Awazu S."/>
            <person name="Azumi K."/>
            <person name="Boore J."/>
            <person name="Branno M."/>
            <person name="Chin-Bow S."/>
            <person name="DeSantis R."/>
            <person name="Doyle S."/>
            <person name="Francino P."/>
            <person name="Keys D.N."/>
            <person name="Haga S."/>
            <person name="Hayashi H."/>
            <person name="Hino K."/>
            <person name="Imai K.S."/>
            <person name="Inaba K."/>
            <person name="Kano S."/>
            <person name="Kobayashi K."/>
            <person name="Kobayashi M."/>
            <person name="Lee B.I."/>
            <person name="Makabe K.W."/>
            <person name="Manohar C."/>
            <person name="Matassi G."/>
            <person name="Medina M."/>
            <person name="Mochizuki Y."/>
            <person name="Mount S."/>
            <person name="Morishita T."/>
            <person name="Miura S."/>
            <person name="Nakayama A."/>
            <person name="Nishizaka S."/>
            <person name="Nomoto H."/>
            <person name="Ohta F."/>
            <person name="Oishi K."/>
            <person name="Rigoutsos I."/>
            <person name="Sano M."/>
            <person name="Sasaki A."/>
            <person name="Sasakura Y."/>
            <person name="Shoguchi E."/>
            <person name="Shin-i T."/>
            <person name="Spagnuolo A."/>
            <person name="Stainier D."/>
            <person name="Suzuki M.M."/>
            <person name="Tassy O."/>
            <person name="Takatori N."/>
            <person name="Tokuoka M."/>
            <person name="Yagi K."/>
            <person name="Yoshizaki F."/>
            <person name="Wada S."/>
            <person name="Zhang C."/>
            <person name="Hyatt P.D."/>
            <person name="Larimer F."/>
            <person name="Detter C."/>
            <person name="Doggett N."/>
            <person name="Glavina T."/>
            <person name="Hawkins T."/>
            <person name="Richardson P."/>
            <person name="Lucas S."/>
            <person name="Kohara Y."/>
            <person name="Levine M."/>
            <person name="Satoh N."/>
            <person name="Rokhsar D.S."/>
        </authorList>
    </citation>
    <scope>NUCLEOTIDE SEQUENCE [LARGE SCALE GENOMIC DNA]</scope>
</reference>
<feature type="signal peptide" evidence="1">
    <location>
        <begin position="1"/>
        <end position="16"/>
    </location>
</feature>
<protein>
    <submittedName>
        <fullName evidence="2">Uncharacterized LOC100177026</fullName>
    </submittedName>
</protein>
<accession>A0A1W2W8H0</accession>
<sequence>MLRVLVFAGILAVGHGCHHSQGVPGRHKRALSPPGPAMRIADTTTLRDFFTNCMQQRAGSIFPSFQTILDYVVLDTNWYRNSDNITCSLASDSDTAECWIARLGNLIIPQSPLYAASQACISDFVTFTTEGGRDLGIGFAGEGSAGRFKRQAVLDPDVGDTDDYIKCFENKLHLPDDRNPISVPILVRFIRNHTVCKLGARIEDCKLNQTTRALVPRNFVYRLEGLTRLDSPLRYPIIYCNNDIFPIVFDVPVRRTDACYAGLVVNGVSMFRTERCAPMETMCQTKIVANGPIKIVEKKCKHGQACLSNWSGNRQNCYGENALKNGVRVCHFCCAGDLCNESSEIPSN</sequence>
<dbReference type="HOGENOM" id="CLU_803991_0_0_1"/>
<dbReference type="OMA" id="VEKKCKH"/>
<dbReference type="AlphaFoldDB" id="F6XNS3"/>
<gene>
    <name evidence="2" type="primary">LOC100177026</name>
</gene>
<feature type="chain" id="PRO_5014090254" evidence="1">
    <location>
        <begin position="17"/>
        <end position="348"/>
    </location>
</feature>
<reference evidence="2" key="3">
    <citation type="submission" date="2025-08" db="UniProtKB">
        <authorList>
            <consortium name="Ensembl"/>
        </authorList>
    </citation>
    <scope>IDENTIFICATION</scope>
</reference>
<evidence type="ECO:0000313" key="3">
    <source>
        <dbReference type="Proteomes" id="UP000008144"/>
    </source>
</evidence>
<keyword evidence="3" id="KW-1185">Reference proteome</keyword>
<reference evidence="2" key="4">
    <citation type="submission" date="2025-09" db="UniProtKB">
        <authorList>
            <consortium name="Ensembl"/>
        </authorList>
    </citation>
    <scope>IDENTIFICATION</scope>
</reference>
<evidence type="ECO:0000313" key="2">
    <source>
        <dbReference type="Ensembl" id="ENSCINP00000012898.3"/>
    </source>
</evidence>
<dbReference type="GeneTree" id="ENSGT00660000095958"/>
<proteinExistence type="predicted"/>
<dbReference type="GeneID" id="100177026"/>
<evidence type="ECO:0000256" key="1">
    <source>
        <dbReference type="SAM" id="SignalP"/>
    </source>
</evidence>
<dbReference type="InParanoid" id="F6XNS3"/>
<dbReference type="Proteomes" id="UP000008144">
    <property type="component" value="Chromosome 10"/>
</dbReference>
<dbReference type="KEGG" id="cin:100177026"/>
<accession>F6XNS3</accession>
<dbReference type="OrthoDB" id="10224808at2759"/>
<name>F6XNS3_CIOIN</name>
<dbReference type="Ensembl" id="ENSCINT00000012898.3">
    <property type="protein sequence ID" value="ENSCINP00000012898.3"/>
    <property type="gene ID" value="ENSCING00000006259.3"/>
</dbReference>